<dbReference type="Gene3D" id="3.30.565.10">
    <property type="entry name" value="Histidine kinase-like ATPase, C-terminal domain"/>
    <property type="match status" value="1"/>
</dbReference>
<evidence type="ECO:0000313" key="2">
    <source>
        <dbReference type="EMBL" id="BFO14042.1"/>
    </source>
</evidence>
<feature type="domain" description="Histidine kinase/HSP90-like ATPase" evidence="1">
    <location>
        <begin position="3"/>
        <end position="94"/>
    </location>
</feature>
<protein>
    <recommendedName>
        <fullName evidence="1">Histidine kinase/HSP90-like ATPase domain-containing protein</fullName>
    </recommendedName>
</protein>
<reference evidence="2" key="1">
    <citation type="submission" date="2024-06" db="EMBL/GenBank/DDBJ databases">
        <authorList>
            <consortium name="consrtm"/>
            <person name="Uemura M."/>
            <person name="Terahara T."/>
        </authorList>
    </citation>
    <scope>NUCLEOTIDE SEQUENCE</scope>
    <source>
        <strain evidence="2">KM77-8</strain>
    </source>
</reference>
<dbReference type="SUPFAM" id="SSF55874">
    <property type="entry name" value="ATPase domain of HSP90 chaperone/DNA topoisomerase II/histidine kinase"/>
    <property type="match status" value="1"/>
</dbReference>
<dbReference type="InterPro" id="IPR003594">
    <property type="entry name" value="HATPase_dom"/>
</dbReference>
<proteinExistence type="predicted"/>
<dbReference type="AlphaFoldDB" id="A0AAT9H9M3"/>
<dbReference type="Pfam" id="PF02518">
    <property type="entry name" value="HATPase_c"/>
    <property type="match status" value="1"/>
</dbReference>
<gene>
    <name evidence="2" type="ORF">SHKM778_04300</name>
</gene>
<organism evidence="2">
    <name type="scientific">Streptomyces haneummycinicus</name>
    <dbReference type="NCBI Taxonomy" id="3074435"/>
    <lineage>
        <taxon>Bacteria</taxon>
        <taxon>Bacillati</taxon>
        <taxon>Actinomycetota</taxon>
        <taxon>Actinomycetes</taxon>
        <taxon>Kitasatosporales</taxon>
        <taxon>Streptomycetaceae</taxon>
        <taxon>Streptomyces</taxon>
    </lineage>
</organism>
<dbReference type="InterPro" id="IPR036890">
    <property type="entry name" value="HATPase_C_sf"/>
</dbReference>
<dbReference type="EMBL" id="AP035768">
    <property type="protein sequence ID" value="BFO14042.1"/>
    <property type="molecule type" value="Genomic_DNA"/>
</dbReference>
<sequence length="165" mass="16682">MSDLEAIVFNLAANAMSSFARAGDLLGDRAVQVRTRVEEGRAALDFSDSGPGVVDVDVAHMWRPGVAGPGAESAGLGLTVIRDAVADMCGRTSVVEDGDLAADAYGELGARRSVSAFLCVSPASSPDLSSASAPSAVRFGAVWAPAVQIGSQLLGLRLAGGGHRG</sequence>
<name>A0AAT9H9M3_9ACTN</name>
<accession>A0AAT9H9M3</accession>
<reference evidence="2" key="2">
    <citation type="submission" date="2024-07" db="EMBL/GenBank/DDBJ databases">
        <title>Streptomyces haneummycinica sp. nov., a new antibiotic-producing actinobacterium isolated from marine sediment.</title>
        <authorList>
            <person name="Uemura M."/>
            <person name="Hamada M."/>
            <person name="Hirano S."/>
            <person name="Kobayashi K."/>
            <person name="Ohshiro T."/>
            <person name="Kobayashi T."/>
            <person name="Terahara T."/>
        </authorList>
    </citation>
    <scope>NUCLEOTIDE SEQUENCE</scope>
    <source>
        <strain evidence="2">KM77-8</strain>
    </source>
</reference>
<evidence type="ECO:0000259" key="1">
    <source>
        <dbReference type="Pfam" id="PF02518"/>
    </source>
</evidence>